<accession>A0A6G0TVW5</accession>
<sequence>MPTFDVTPIKFLYKQQSMQFYILVNIHIDKELMLNPLKMVLLSMQHNEIKIYFTCLIFLSDKKAFGQVNYDQIQEYLHSYYPKPIHHHNQSILIHDLGHNKFQYNRLCLLFPGAIKHLDSISFGFLCRSLLPCPSLPKSPSPQEKTSPVSVKAKLCPSEPIEPLPFFIYFKKADHPSALCVSRGSFVTAVNQQNKQQVQVDPPSSINHLHHQIRFSSSLNFTHGNGTRRKCYSKWNQIIMPCYMRNWNYAKCDIKFLLVPVVCELSGSESNTSIGTRIAVKFRNIVLRFIEGNNTPSIRAVKGLIDSVVSELGEWTLGGIVLRHKQRVVWREFCRTSSSYQSSRSQI</sequence>
<dbReference type="AlphaFoldDB" id="A0A6G0TVW5"/>
<protein>
    <submittedName>
        <fullName evidence="1">Uncharacterized protein</fullName>
    </submittedName>
</protein>
<proteinExistence type="predicted"/>
<dbReference type="EMBL" id="VYZN01000014">
    <property type="protein sequence ID" value="KAE9539888.1"/>
    <property type="molecule type" value="Genomic_DNA"/>
</dbReference>
<reference evidence="1 2" key="1">
    <citation type="submission" date="2019-08" db="EMBL/GenBank/DDBJ databases">
        <title>The genome of the soybean aphid Biotype 1, its phylome, world population structure and adaptation to the North American continent.</title>
        <authorList>
            <person name="Giordano R."/>
            <person name="Donthu R.K."/>
            <person name="Hernandez A.G."/>
            <person name="Wright C.L."/>
            <person name="Zimin A.V."/>
        </authorList>
    </citation>
    <scope>NUCLEOTIDE SEQUENCE [LARGE SCALE GENOMIC DNA]</scope>
    <source>
        <tissue evidence="1">Whole aphids</tissue>
    </source>
</reference>
<organism evidence="1 2">
    <name type="scientific">Aphis glycines</name>
    <name type="common">Soybean aphid</name>
    <dbReference type="NCBI Taxonomy" id="307491"/>
    <lineage>
        <taxon>Eukaryota</taxon>
        <taxon>Metazoa</taxon>
        <taxon>Ecdysozoa</taxon>
        <taxon>Arthropoda</taxon>
        <taxon>Hexapoda</taxon>
        <taxon>Insecta</taxon>
        <taxon>Pterygota</taxon>
        <taxon>Neoptera</taxon>
        <taxon>Paraneoptera</taxon>
        <taxon>Hemiptera</taxon>
        <taxon>Sternorrhyncha</taxon>
        <taxon>Aphidomorpha</taxon>
        <taxon>Aphidoidea</taxon>
        <taxon>Aphididae</taxon>
        <taxon>Aphidini</taxon>
        <taxon>Aphis</taxon>
        <taxon>Aphis</taxon>
    </lineage>
</organism>
<dbReference type="Proteomes" id="UP000475862">
    <property type="component" value="Unassembled WGS sequence"/>
</dbReference>
<name>A0A6G0TVW5_APHGL</name>
<keyword evidence="2" id="KW-1185">Reference proteome</keyword>
<comment type="caution">
    <text evidence="1">The sequence shown here is derived from an EMBL/GenBank/DDBJ whole genome shotgun (WGS) entry which is preliminary data.</text>
</comment>
<evidence type="ECO:0000313" key="2">
    <source>
        <dbReference type="Proteomes" id="UP000475862"/>
    </source>
</evidence>
<evidence type="ECO:0000313" key="1">
    <source>
        <dbReference type="EMBL" id="KAE9539888.1"/>
    </source>
</evidence>
<gene>
    <name evidence="1" type="ORF">AGLY_005140</name>
</gene>